<sequence length="487" mass="51034">MSLEPIGLAVLLAGFVCLLAGPAFSVYALLVAALLQSAAAIVLTSLGGASIQPAHLLLLFFLVGMLRYATTFRGMIEAARPPNPGFWLVVLLIYALISAAFLPRLFEGMTYAFGNSREGGGTDTPLLPLAPNSGNITQPVYFAGNVVCFLVVAAYARGARRANAVANAVLFCCGANLIFAALDQLTALTNTTELMQPLRNASYRMLDEGQVMGLKRLVGSFPEASAYASTTLGLFGFSFSLWLRHHRSRLSGLLATSLLVSLMLSTSSTAYAGTIIYLTLVYVGCLLRMGQGSATLNMSRFVFVAPLAAVFLFILLQFSDAAWRTVSEVLDSFLFNKLASASGVERARWNQQAIVNFIDTYGLGTGLGSVKSSSFLTSALGNVGLVGLIAFTAFFAAMLRRAGSGQIDPRIAPLREAAASGCIALLVAAALSGGSIDLGLQFCALGGLACADPGTQALTLVPNRARMESLGIIDSRGRAPTGGTSCA</sequence>
<feature type="transmembrane region" description="Helical" evidence="1">
    <location>
        <begin position="136"/>
        <end position="156"/>
    </location>
</feature>
<name>A0A2U8W7Q8_9HYPH</name>
<accession>A0A2U8W7Q8</accession>
<dbReference type="AlphaFoldDB" id="A0A2U8W7Q8"/>
<keyword evidence="1" id="KW-0812">Transmembrane</keyword>
<dbReference type="RefSeq" id="WP_109890405.1">
    <property type="nucleotide sequence ID" value="NZ_CP029550.1"/>
</dbReference>
<evidence type="ECO:0000313" key="2">
    <source>
        <dbReference type="EMBL" id="AWN41412.1"/>
    </source>
</evidence>
<feature type="transmembrane region" description="Helical" evidence="1">
    <location>
        <begin position="163"/>
        <end position="182"/>
    </location>
</feature>
<feature type="transmembrane region" description="Helical" evidence="1">
    <location>
        <begin position="417"/>
        <end position="436"/>
    </location>
</feature>
<feature type="transmembrane region" description="Helical" evidence="1">
    <location>
        <begin position="38"/>
        <end position="64"/>
    </location>
</feature>
<evidence type="ECO:0008006" key="4">
    <source>
        <dbReference type="Google" id="ProtNLM"/>
    </source>
</evidence>
<gene>
    <name evidence="2" type="ORF">DK389_13920</name>
</gene>
<feature type="transmembrane region" description="Helical" evidence="1">
    <location>
        <begin position="250"/>
        <end position="265"/>
    </location>
</feature>
<evidence type="ECO:0000256" key="1">
    <source>
        <dbReference type="SAM" id="Phobius"/>
    </source>
</evidence>
<dbReference type="KEGG" id="mets:DK389_13920"/>
<feature type="transmembrane region" description="Helical" evidence="1">
    <location>
        <begin position="375"/>
        <end position="396"/>
    </location>
</feature>
<proteinExistence type="predicted"/>
<dbReference type="Proteomes" id="UP000245926">
    <property type="component" value="Chromosome"/>
</dbReference>
<organism evidence="2 3">
    <name type="scientific">Methylobacterium durans</name>
    <dbReference type="NCBI Taxonomy" id="2202825"/>
    <lineage>
        <taxon>Bacteria</taxon>
        <taxon>Pseudomonadati</taxon>
        <taxon>Pseudomonadota</taxon>
        <taxon>Alphaproteobacteria</taxon>
        <taxon>Hyphomicrobiales</taxon>
        <taxon>Methylobacteriaceae</taxon>
        <taxon>Methylobacterium</taxon>
    </lineage>
</organism>
<feature type="transmembrane region" description="Helical" evidence="1">
    <location>
        <begin position="85"/>
        <end position="106"/>
    </location>
</feature>
<evidence type="ECO:0000313" key="3">
    <source>
        <dbReference type="Proteomes" id="UP000245926"/>
    </source>
</evidence>
<keyword evidence="1" id="KW-0472">Membrane</keyword>
<protein>
    <recommendedName>
        <fullName evidence="4">O-antigen ligase domain-containing protein</fullName>
    </recommendedName>
</protein>
<feature type="transmembrane region" description="Helical" evidence="1">
    <location>
        <begin position="224"/>
        <end position="243"/>
    </location>
</feature>
<feature type="transmembrane region" description="Helical" evidence="1">
    <location>
        <begin position="301"/>
        <end position="319"/>
    </location>
</feature>
<dbReference type="EMBL" id="CP029550">
    <property type="protein sequence ID" value="AWN41412.1"/>
    <property type="molecule type" value="Genomic_DNA"/>
</dbReference>
<reference evidence="3" key="1">
    <citation type="submission" date="2018-05" db="EMBL/GenBank/DDBJ databases">
        <title>Complete Genome Sequence of Methylobacterium sp. 17SD2-17.</title>
        <authorList>
            <person name="Srinivasan S."/>
        </authorList>
    </citation>
    <scope>NUCLEOTIDE SEQUENCE [LARGE SCALE GENOMIC DNA]</scope>
    <source>
        <strain evidence="3">17SD2-17</strain>
    </source>
</reference>
<keyword evidence="1" id="KW-1133">Transmembrane helix</keyword>
<feature type="transmembrane region" description="Helical" evidence="1">
    <location>
        <begin position="271"/>
        <end position="289"/>
    </location>
</feature>
<dbReference type="OrthoDB" id="7010242at2"/>
<keyword evidence="3" id="KW-1185">Reference proteome</keyword>